<dbReference type="GO" id="GO:0090514">
    <property type="term" value="P:L-tyrosine transmembrane import into vacuole"/>
    <property type="evidence" value="ECO:0007669"/>
    <property type="project" value="EnsemblFungi"/>
</dbReference>
<keyword evidence="6" id="KW-0029">Amino-acid transport</keyword>
<dbReference type="GO" id="GO:0015183">
    <property type="term" value="F:L-aspartate transmembrane transporter activity"/>
    <property type="evidence" value="ECO:0007669"/>
    <property type="project" value="EnsemblFungi"/>
</dbReference>
<dbReference type="GO" id="GO:0005302">
    <property type="term" value="F:L-tyrosine transmembrane transporter activity"/>
    <property type="evidence" value="ECO:0007669"/>
    <property type="project" value="EnsemblFungi"/>
</dbReference>
<feature type="transmembrane region" description="Helical" evidence="9">
    <location>
        <begin position="228"/>
        <end position="251"/>
    </location>
</feature>
<feature type="transmembrane region" description="Helical" evidence="9">
    <location>
        <begin position="152"/>
        <end position="170"/>
    </location>
</feature>
<evidence type="ECO:0000256" key="9">
    <source>
        <dbReference type="SAM" id="Phobius"/>
    </source>
</evidence>
<dbReference type="GO" id="GO:0000329">
    <property type="term" value="C:fungal-type vacuole membrane"/>
    <property type="evidence" value="ECO:0007669"/>
    <property type="project" value="EnsemblFungi"/>
</dbReference>
<evidence type="ECO:0000256" key="4">
    <source>
        <dbReference type="ARBA" id="ARBA00022554"/>
    </source>
</evidence>
<dbReference type="GO" id="GO:0015194">
    <property type="term" value="F:L-serine transmembrane transporter activity"/>
    <property type="evidence" value="ECO:0007669"/>
    <property type="project" value="EnsemblFungi"/>
</dbReference>
<dbReference type="PANTHER" id="PTHR22950:SF678">
    <property type="entry name" value="VACUOLAR AMINO ACID TRANSPORTER 5-RELATED"/>
    <property type="match status" value="1"/>
</dbReference>
<organism evidence="11 12">
    <name type="scientific">Kazachstania africana (strain ATCC 22294 / BCRC 22015 / CBS 2517 / CECT 1963 / NBRC 1671 / NRRL Y-8276)</name>
    <name type="common">Yeast</name>
    <name type="synonym">Kluyveromyces africanus</name>
    <dbReference type="NCBI Taxonomy" id="1071382"/>
    <lineage>
        <taxon>Eukaryota</taxon>
        <taxon>Fungi</taxon>
        <taxon>Dikarya</taxon>
        <taxon>Ascomycota</taxon>
        <taxon>Saccharomycotina</taxon>
        <taxon>Saccharomycetes</taxon>
        <taxon>Saccharomycetales</taxon>
        <taxon>Saccharomycetaceae</taxon>
        <taxon>Kazachstania</taxon>
    </lineage>
</organism>
<evidence type="ECO:0000313" key="11">
    <source>
        <dbReference type="EMBL" id="CCF60801.1"/>
    </source>
</evidence>
<dbReference type="GO" id="GO:0015189">
    <property type="term" value="F:L-lysine transmembrane transporter activity"/>
    <property type="evidence" value="ECO:0007669"/>
    <property type="project" value="EnsemblFungi"/>
</dbReference>
<reference evidence="11 12" key="1">
    <citation type="journal article" date="2011" name="Proc. Natl. Acad. Sci. U.S.A.">
        <title>Evolutionary erosion of yeast sex chromosomes by mating-type switching accidents.</title>
        <authorList>
            <person name="Gordon J.L."/>
            <person name="Armisen D."/>
            <person name="Proux-Wera E."/>
            <person name="Oheigeartaigh S.S."/>
            <person name="Byrne K.P."/>
            <person name="Wolfe K.H."/>
        </authorList>
    </citation>
    <scope>NUCLEOTIDE SEQUENCE [LARGE SCALE GENOMIC DNA]</scope>
    <source>
        <strain evidence="12">ATCC 22294 / BCRC 22015 / CBS 2517 / CECT 1963 / NBRC 1671 / NRRL Y-8276</strain>
    </source>
</reference>
<dbReference type="HOGENOM" id="CLU_009020_1_1_1"/>
<evidence type="ECO:0000256" key="6">
    <source>
        <dbReference type="ARBA" id="ARBA00022970"/>
    </source>
</evidence>
<dbReference type="eggNOG" id="KOG1305">
    <property type="taxonomic scope" value="Eukaryota"/>
</dbReference>
<dbReference type="AlphaFoldDB" id="H2B2F1"/>
<sequence length="445" mass="48504">MPSSIRSGVITLLHTACGAGILAMPYAFKPFGLVPGFLMIAICGFCALSGLILQAQVAKYTASGSASFFTLSQLISPSLSVVFDLAIAVKCFGVGVSYMIVVGDLMPQIFAVFTTSHILLNRDFHISLIMLFIVSPLCFLRKLNSLRYASMIAISAVAYLCVLVVAHFIFQTEDVHDLKGVVSIGLPKHEPSPLTTLPIFVFAYTCHHNFFSVINEQSNIAFTHIKKIPIIAMILAYLLYILIGFSGYLTFGDNIVGNIITLYPRTASSTIGRLAIVFLVMLAFPLQCHPCRASIHHIWHYIQEKNSNEIATQPINVPPDEEDTLLAVELIEEDSPKQPEEIPLRGKRFNIITVCILLFSYTLAISVNSLAKVLAIVGATGSTSISFILPGIFGFKLIGSEFSATSSPLPKSARFFRYLGLFLSIWGLFVMIASLAATLLLGVGH</sequence>
<evidence type="ECO:0000256" key="5">
    <source>
        <dbReference type="ARBA" id="ARBA00022692"/>
    </source>
</evidence>
<dbReference type="RefSeq" id="XP_003959936.1">
    <property type="nucleotide sequence ID" value="XM_003959887.1"/>
</dbReference>
<dbReference type="GO" id="GO:0061459">
    <property type="term" value="F:L-arginine transmembrane transporter activity"/>
    <property type="evidence" value="ECO:0007669"/>
    <property type="project" value="EnsemblFungi"/>
</dbReference>
<comment type="similarity">
    <text evidence="2">Belongs to the amino acid/polyamine transporter 2 family.</text>
</comment>
<feature type="transmembrane region" description="Helical" evidence="9">
    <location>
        <begin position="33"/>
        <end position="53"/>
    </location>
</feature>
<evidence type="ECO:0000259" key="10">
    <source>
        <dbReference type="Pfam" id="PF01490"/>
    </source>
</evidence>
<protein>
    <recommendedName>
        <fullName evidence="10">Amino acid transporter transmembrane domain-containing protein</fullName>
    </recommendedName>
</protein>
<feature type="transmembrane region" description="Helical" evidence="9">
    <location>
        <begin position="373"/>
        <end position="398"/>
    </location>
</feature>
<dbReference type="KEGG" id="kaf:KAFR_0L01910"/>
<name>H2B2F1_KAZAF</name>
<dbReference type="OrthoDB" id="438545at2759"/>
<gene>
    <name evidence="11" type="primary">KAFR0L01910</name>
    <name evidence="11" type="ORF">KAFR_0L01910</name>
</gene>
<feature type="transmembrane region" description="Helical" evidence="9">
    <location>
        <begin position="197"/>
        <end position="216"/>
    </location>
</feature>
<dbReference type="GO" id="GO:0090517">
    <property type="term" value="P:L-lysine transmembrane import into vacuole"/>
    <property type="evidence" value="ECO:0007669"/>
    <property type="project" value="EnsemblFungi"/>
</dbReference>
<evidence type="ECO:0000313" key="12">
    <source>
        <dbReference type="Proteomes" id="UP000005220"/>
    </source>
</evidence>
<dbReference type="GO" id="GO:0090515">
    <property type="term" value="P:L-glutamate transmembrane import into vacuole"/>
    <property type="evidence" value="ECO:0007669"/>
    <property type="project" value="EnsemblFungi"/>
</dbReference>
<dbReference type="STRING" id="1071382.H2B2F1"/>
<evidence type="ECO:0000256" key="1">
    <source>
        <dbReference type="ARBA" id="ARBA00004128"/>
    </source>
</evidence>
<feature type="transmembrane region" description="Helical" evidence="9">
    <location>
        <begin position="418"/>
        <end position="443"/>
    </location>
</feature>
<dbReference type="Proteomes" id="UP000005220">
    <property type="component" value="Chromosome 12"/>
</dbReference>
<proteinExistence type="inferred from homology"/>
<dbReference type="GO" id="GO:0090513">
    <property type="term" value="P:L-histidine transmembrane import into vacuole"/>
    <property type="evidence" value="ECO:0007669"/>
    <property type="project" value="EnsemblFungi"/>
</dbReference>
<dbReference type="InterPro" id="IPR013057">
    <property type="entry name" value="AA_transpt_TM"/>
</dbReference>
<feature type="domain" description="Amino acid transporter transmembrane" evidence="10">
    <location>
        <begin position="2"/>
        <end position="432"/>
    </location>
</feature>
<dbReference type="FunCoup" id="H2B2F1">
    <property type="interactions" value="269"/>
</dbReference>
<feature type="transmembrane region" description="Helical" evidence="9">
    <location>
        <begin position="271"/>
        <end position="288"/>
    </location>
</feature>
<evidence type="ECO:0000256" key="7">
    <source>
        <dbReference type="ARBA" id="ARBA00022989"/>
    </source>
</evidence>
<evidence type="ECO:0000256" key="3">
    <source>
        <dbReference type="ARBA" id="ARBA00022448"/>
    </source>
</evidence>
<dbReference type="PANTHER" id="PTHR22950">
    <property type="entry name" value="AMINO ACID TRANSPORTER"/>
    <property type="match status" value="1"/>
</dbReference>
<keyword evidence="7 9" id="KW-1133">Transmembrane helix</keyword>
<dbReference type="EMBL" id="HE650832">
    <property type="protein sequence ID" value="CCF60801.1"/>
    <property type="molecule type" value="Genomic_DNA"/>
</dbReference>
<feature type="transmembrane region" description="Helical" evidence="9">
    <location>
        <begin position="124"/>
        <end position="140"/>
    </location>
</feature>
<comment type="subcellular location">
    <subcellularLocation>
        <location evidence="1">Vacuole membrane</location>
        <topology evidence="1">Multi-pass membrane protein</topology>
    </subcellularLocation>
</comment>
<keyword evidence="12" id="KW-1185">Reference proteome</keyword>
<dbReference type="GO" id="GO:0005290">
    <property type="term" value="F:L-histidine transmembrane transporter activity"/>
    <property type="evidence" value="ECO:0007669"/>
    <property type="project" value="EnsemblFungi"/>
</dbReference>
<evidence type="ECO:0000256" key="2">
    <source>
        <dbReference type="ARBA" id="ARBA00008066"/>
    </source>
</evidence>
<dbReference type="GeneID" id="13887009"/>
<dbReference type="GO" id="GO:0032974">
    <property type="term" value="P:amino acid transmembrane export from vacuole"/>
    <property type="evidence" value="ECO:0007669"/>
    <property type="project" value="EnsemblFungi"/>
</dbReference>
<dbReference type="InParanoid" id="H2B2F1"/>
<dbReference type="GO" id="GO:0090516">
    <property type="term" value="P:L-serine transmembrane import into vacuole"/>
    <property type="evidence" value="ECO:0007669"/>
    <property type="project" value="EnsemblFungi"/>
</dbReference>
<dbReference type="Pfam" id="PF01490">
    <property type="entry name" value="Aa_trans"/>
    <property type="match status" value="1"/>
</dbReference>
<dbReference type="GO" id="GO:0005313">
    <property type="term" value="F:L-glutamate transmembrane transporter activity"/>
    <property type="evidence" value="ECO:0007669"/>
    <property type="project" value="EnsemblFungi"/>
</dbReference>
<keyword evidence="5 9" id="KW-0812">Transmembrane</keyword>
<evidence type="ECO:0000256" key="8">
    <source>
        <dbReference type="ARBA" id="ARBA00023136"/>
    </source>
</evidence>
<feature type="transmembrane region" description="Helical" evidence="9">
    <location>
        <begin position="349"/>
        <end position="367"/>
    </location>
</feature>
<dbReference type="GO" id="GO:0090518">
    <property type="term" value="P:L-arginine transmembrane import into vacuole"/>
    <property type="evidence" value="ECO:0007669"/>
    <property type="project" value="EnsemblFungi"/>
</dbReference>
<accession>H2B2F1</accession>
<keyword evidence="8 9" id="KW-0472">Membrane</keyword>
<keyword evidence="3" id="KW-0813">Transport</keyword>
<keyword evidence="4" id="KW-0926">Vacuole</keyword>